<evidence type="ECO:0000313" key="5">
    <source>
        <dbReference type="EMBL" id="MBE1236144.1"/>
    </source>
</evidence>
<dbReference type="RefSeq" id="WP_192533024.1">
    <property type="nucleotide sequence ID" value="NZ_JACZHT010000001.1"/>
</dbReference>
<dbReference type="InterPro" id="IPR029045">
    <property type="entry name" value="ClpP/crotonase-like_dom_sf"/>
</dbReference>
<proteinExistence type="predicted"/>
<dbReference type="NCBIfam" id="NF004127">
    <property type="entry name" value="PRK05617.1"/>
    <property type="match status" value="1"/>
</dbReference>
<dbReference type="SUPFAM" id="SSF52096">
    <property type="entry name" value="ClpP/crotonase"/>
    <property type="match status" value="1"/>
</dbReference>
<sequence>MSENPVLFESANGLAHFVLNRPAALNALNARMISDIARNLSNAMADASVRAVVLRSSSPRAFCAGGDVRALVLDWREGVEDCVDYFGQEYTLDHEFYSTPKPVVSLLDSITMGGGLGLARGTTFRVVTERTRMAMPETRIGFFPDVGATHFLSRLPGHTGLYLGLTGTEVGPRDALYCGFANYQVASDDLPALLEALDTLEWTGNARADLVRLLEGFRVPESSEPAPLEQLSPAIEAHFSKGSVLAIRDSLRDVTSGPLADWAGECLERLEACSPLALVVTHELWTRGREMPLADCFALEEYLARQWLEGGEMVEGVRALLIDKDRTPRWSPPTLEALDPARVAAFFEGFSAG</sequence>
<name>A0A8J6YLT5_9PROT</name>
<organism evidence="5 6">
    <name type="scientific">Phaeovibrio sulfidiphilus</name>
    <dbReference type="NCBI Taxonomy" id="1220600"/>
    <lineage>
        <taxon>Bacteria</taxon>
        <taxon>Pseudomonadati</taxon>
        <taxon>Pseudomonadota</taxon>
        <taxon>Alphaproteobacteria</taxon>
        <taxon>Rhodospirillales</taxon>
        <taxon>Rhodospirillaceae</taxon>
        <taxon>Phaeovibrio</taxon>
    </lineage>
</organism>
<dbReference type="PANTHER" id="PTHR43176">
    <property type="entry name" value="3-HYDROXYISOBUTYRYL-COA HYDROLASE-RELATED"/>
    <property type="match status" value="1"/>
</dbReference>
<dbReference type="InterPro" id="IPR045004">
    <property type="entry name" value="ECH_dom"/>
</dbReference>
<dbReference type="AlphaFoldDB" id="A0A8J6YLT5"/>
<dbReference type="InterPro" id="IPR032259">
    <property type="entry name" value="HIBYL-CoA-H"/>
</dbReference>
<dbReference type="Pfam" id="PF16113">
    <property type="entry name" value="ECH_2"/>
    <property type="match status" value="1"/>
</dbReference>
<dbReference type="Proteomes" id="UP000631034">
    <property type="component" value="Unassembled WGS sequence"/>
</dbReference>
<protein>
    <recommendedName>
        <fullName evidence="2">3-hydroxyisobutyryl-CoA hydrolase</fullName>
        <ecNumber evidence="2">3.1.2.4</ecNumber>
    </recommendedName>
</protein>
<evidence type="ECO:0000256" key="2">
    <source>
        <dbReference type="ARBA" id="ARBA00011915"/>
    </source>
</evidence>
<evidence type="ECO:0000313" key="6">
    <source>
        <dbReference type="Proteomes" id="UP000631034"/>
    </source>
</evidence>
<accession>A0A8J6YLT5</accession>
<dbReference type="Gene3D" id="3.90.226.10">
    <property type="entry name" value="2-enoyl-CoA Hydratase, Chain A, domain 1"/>
    <property type="match status" value="1"/>
</dbReference>
<reference evidence="5" key="1">
    <citation type="submission" date="2020-10" db="EMBL/GenBank/DDBJ databases">
        <title>Genome sequence of the unusual species of purple photosynthetic bacteria, Phaeovibrio sulfidiphilus DSM 23193, type strain.</title>
        <authorList>
            <person name="Kyndt J.A."/>
            <person name="Meyer T.E."/>
        </authorList>
    </citation>
    <scope>NUCLEOTIDE SEQUENCE</scope>
    <source>
        <strain evidence="5">DSM 23193</strain>
    </source>
</reference>
<dbReference type="CDD" id="cd06558">
    <property type="entry name" value="crotonase-like"/>
    <property type="match status" value="1"/>
</dbReference>
<feature type="domain" description="Enoyl-CoA hydratase/isomerase" evidence="4">
    <location>
        <begin position="16"/>
        <end position="347"/>
    </location>
</feature>
<evidence type="ECO:0000259" key="4">
    <source>
        <dbReference type="Pfam" id="PF16113"/>
    </source>
</evidence>
<dbReference type="EC" id="3.1.2.4" evidence="2"/>
<keyword evidence="3" id="KW-0378">Hydrolase</keyword>
<evidence type="ECO:0000256" key="1">
    <source>
        <dbReference type="ARBA" id="ARBA00001709"/>
    </source>
</evidence>
<comment type="catalytic activity">
    <reaction evidence="1">
        <text>3-hydroxy-2-methylpropanoyl-CoA + H2O = 3-hydroxy-2-methylpropanoate + CoA + H(+)</text>
        <dbReference type="Rhea" id="RHEA:20888"/>
        <dbReference type="ChEBI" id="CHEBI:11805"/>
        <dbReference type="ChEBI" id="CHEBI:15377"/>
        <dbReference type="ChEBI" id="CHEBI:15378"/>
        <dbReference type="ChEBI" id="CHEBI:57287"/>
        <dbReference type="ChEBI" id="CHEBI:57340"/>
        <dbReference type="EC" id="3.1.2.4"/>
    </reaction>
</comment>
<evidence type="ECO:0000256" key="3">
    <source>
        <dbReference type="ARBA" id="ARBA00022801"/>
    </source>
</evidence>
<keyword evidence="6" id="KW-1185">Reference proteome</keyword>
<dbReference type="PANTHER" id="PTHR43176:SF3">
    <property type="entry name" value="3-HYDROXYISOBUTYRYL-COA HYDROLASE, MITOCHONDRIAL"/>
    <property type="match status" value="1"/>
</dbReference>
<gene>
    <name evidence="5" type="ORF">IHV25_00520</name>
</gene>
<comment type="caution">
    <text evidence="5">The sequence shown here is derived from an EMBL/GenBank/DDBJ whole genome shotgun (WGS) entry which is preliminary data.</text>
</comment>
<dbReference type="EMBL" id="JACZHT010000001">
    <property type="protein sequence ID" value="MBE1236144.1"/>
    <property type="molecule type" value="Genomic_DNA"/>
</dbReference>
<dbReference type="GO" id="GO:0006574">
    <property type="term" value="P:L-valine catabolic process"/>
    <property type="evidence" value="ECO:0007669"/>
    <property type="project" value="TreeGrafter"/>
</dbReference>
<dbReference type="GO" id="GO:0003860">
    <property type="term" value="F:3-hydroxyisobutyryl-CoA hydrolase activity"/>
    <property type="evidence" value="ECO:0007669"/>
    <property type="project" value="UniProtKB-EC"/>
</dbReference>